<dbReference type="OrthoDB" id="446173at2759"/>
<feature type="non-terminal residue" evidence="6">
    <location>
        <position position="1"/>
    </location>
</feature>
<keyword evidence="4" id="KW-0812">Transmembrane</keyword>
<dbReference type="InterPro" id="IPR036383">
    <property type="entry name" value="TSP1_rpt_sf"/>
</dbReference>
<dbReference type="PANTHER" id="PTHR11311">
    <property type="entry name" value="SPONDIN"/>
    <property type="match status" value="1"/>
</dbReference>
<dbReference type="AlphaFoldDB" id="A0A9P1FJP8"/>
<accession>A0A9P1FJP8</accession>
<name>A0A9P1FJP8_9DINO</name>
<organism evidence="6">
    <name type="scientific">Cladocopium goreaui</name>
    <dbReference type="NCBI Taxonomy" id="2562237"/>
    <lineage>
        <taxon>Eukaryota</taxon>
        <taxon>Sar</taxon>
        <taxon>Alveolata</taxon>
        <taxon>Dinophyceae</taxon>
        <taxon>Suessiales</taxon>
        <taxon>Symbiodiniaceae</taxon>
        <taxon>Cladocopium</taxon>
    </lineage>
</organism>
<dbReference type="InterPro" id="IPR051418">
    <property type="entry name" value="Spondin/Thrombospondin_T1"/>
</dbReference>
<evidence type="ECO:0000313" key="8">
    <source>
        <dbReference type="Proteomes" id="UP001152797"/>
    </source>
</evidence>
<evidence type="ECO:0000256" key="2">
    <source>
        <dbReference type="ARBA" id="ARBA00023157"/>
    </source>
</evidence>
<feature type="transmembrane region" description="Helical" evidence="4">
    <location>
        <begin position="1156"/>
        <end position="1177"/>
    </location>
</feature>
<dbReference type="EMBL" id="CAMXCT010000425">
    <property type="protein sequence ID" value="CAI3978648.1"/>
    <property type="molecule type" value="Genomic_DNA"/>
</dbReference>
<feature type="domain" description="Spondin-like TSP1" evidence="5">
    <location>
        <begin position="790"/>
        <end position="843"/>
    </location>
</feature>
<reference evidence="6" key="1">
    <citation type="submission" date="2022-10" db="EMBL/GenBank/DDBJ databases">
        <authorList>
            <person name="Chen Y."/>
            <person name="Dougan E. K."/>
            <person name="Chan C."/>
            <person name="Rhodes N."/>
            <person name="Thang M."/>
        </authorList>
    </citation>
    <scope>NUCLEOTIDE SEQUENCE</scope>
</reference>
<keyword evidence="8" id="KW-1185">Reference proteome</keyword>
<dbReference type="EMBL" id="CAMXCT020000425">
    <property type="protein sequence ID" value="CAL1132023.1"/>
    <property type="molecule type" value="Genomic_DNA"/>
</dbReference>
<dbReference type="Pfam" id="PF19028">
    <property type="entry name" value="TSP1_spondin"/>
    <property type="match status" value="6"/>
</dbReference>
<keyword evidence="1" id="KW-0732">Signal</keyword>
<feature type="domain" description="Spondin-like TSP1" evidence="5">
    <location>
        <begin position="974"/>
        <end position="1026"/>
    </location>
</feature>
<feature type="domain" description="Spondin-like TSP1" evidence="5">
    <location>
        <begin position="79"/>
        <end position="131"/>
    </location>
</feature>
<feature type="domain" description="Spondin-like TSP1" evidence="5">
    <location>
        <begin position="264"/>
        <end position="316"/>
    </location>
</feature>
<proteinExistence type="predicted"/>
<keyword evidence="4" id="KW-0472">Membrane</keyword>
<evidence type="ECO:0000256" key="4">
    <source>
        <dbReference type="SAM" id="Phobius"/>
    </source>
</evidence>
<evidence type="ECO:0000313" key="6">
    <source>
        <dbReference type="EMBL" id="CAI3978648.1"/>
    </source>
</evidence>
<dbReference type="EMBL" id="CAMXCT030000425">
    <property type="protein sequence ID" value="CAL4765960.1"/>
    <property type="molecule type" value="Genomic_DNA"/>
</dbReference>
<comment type="caution">
    <text evidence="6">The sequence shown here is derived from an EMBL/GenBank/DDBJ whole genome shotgun (WGS) entry which is preliminary data.</text>
</comment>
<keyword evidence="4" id="KW-1133">Transmembrane helix</keyword>
<dbReference type="Proteomes" id="UP001152797">
    <property type="component" value="Unassembled WGS sequence"/>
</dbReference>
<dbReference type="GO" id="GO:0007155">
    <property type="term" value="P:cell adhesion"/>
    <property type="evidence" value="ECO:0007669"/>
    <property type="project" value="TreeGrafter"/>
</dbReference>
<dbReference type="Pfam" id="PF00090">
    <property type="entry name" value="TSP_1"/>
    <property type="match status" value="11"/>
</dbReference>
<evidence type="ECO:0000256" key="1">
    <source>
        <dbReference type="ARBA" id="ARBA00022729"/>
    </source>
</evidence>
<evidence type="ECO:0000313" key="7">
    <source>
        <dbReference type="EMBL" id="CAL4765960.1"/>
    </source>
</evidence>
<keyword evidence="2" id="KW-1015">Disulfide bond</keyword>
<protein>
    <submittedName>
        <fullName evidence="7">Hemicentin-1</fullName>
    </submittedName>
</protein>
<reference evidence="7 8" key="2">
    <citation type="submission" date="2024-05" db="EMBL/GenBank/DDBJ databases">
        <authorList>
            <person name="Chen Y."/>
            <person name="Shah S."/>
            <person name="Dougan E. K."/>
            <person name="Thang M."/>
            <person name="Chan C."/>
        </authorList>
    </citation>
    <scope>NUCLEOTIDE SEQUENCE [LARGE SCALE GENOMIC DNA]</scope>
</reference>
<dbReference type="Gene3D" id="2.20.100.10">
    <property type="entry name" value="Thrombospondin type-1 (TSP1) repeat"/>
    <property type="match status" value="16"/>
</dbReference>
<sequence length="1197" mass="132190">FQKILQVSRGTASCSSTGPQDCELGEWAAWSDCSSSCGEGSRVRSRKVAQLAIDGGQPCEGSLQEVKVCKIQDCQVIDCRWSDWERWSTCSVTCGGGTKTRSRNIAVSPVGGAPCVPHHKVEVAPCGEENCGGACQHGEWGQWREWTDCSSTCGDAYRFRRRNIAVHANYCGNATVGLREEMEKCEDLPSCTQDVDCQTSEWAEWTACSCHCFGMRSRSRYISRFPSGSGAVCFNETLKEIEPCNPGPRELRPADCSNIRQLDCKLNEWEDWSHCTVSCGGGQRNRVRTVKQSAMGGGIPCVDALLETSGCNTQHCAAHRCQDCVWGPWSVWGQCPTCGGQKYRHRTIDIMPNYCGKRCDLQSSKEVSDCPASPLCSERLFCAWNEWSTPRCDGTCGETAVMITRTLGLHRNRPVDGAMFEVNSSMKCAGAQVNQTECPYTHPCQDCIPIPCTFSPWSDWQQPTCEGLCTRSRVVQNVNNKCGEPCNGPLEATKRCAADCLSPRDCKMTEWSSWSACSDPGQANGQKYRERSIIHGPRNDGQPCLGALEDTMGCKQTLPQPCVFSEWEDWTACTASCGDGWTSRSRQIQSHAHRGGETCHGNMREMKKCKGTGAACEAGGAVDCLLGDWGVWSTCDVNKMMYRDKRVLRAAANQGQPCAGETTRGQSCGLAPVDCRMSSWTGWGPCDRSCGEGQTRRQRQIEVFAQFGGQECLPELIETRGCMQKACPTWDAEVSDWTQWSSCSFTCGPGQQKRERKILKERSSGGRGFEGFLGEARPCHGAQECPRQDCVWNQWEEWTPCSCSCGGGQQERKRFVLHMPESGGDRCEPSDKIEMRACNTQSCGHSCQDGLWGPWGYWSECSATCDGGTTYRTRHIVQNASDCGCPAHGRAHETGICNFKSCSESRDCVVSPWTEWGSCSSSCNGIMKRERNVESYGKGSGLWCEGALKQVEACNPKPGEVPSEACEGGDPVDCVQSDWTHWSMCSVTCGGGEHLRTRKILRHPKYGGKSCDGALAELKECARHACGGPAPIDCKYSSWNHWGDCDKCNGERSRVRNIDNFPSNGGEECDPKATMEIGKCPRRCGGQKFCEWTVWGTWSDCTVTCGKGGKRRRRRHLELTEQARNELPDYVSNVAKKFETLRAHAQELQSHQMSEMVASFVVGCSFVTIILLGLRAWPRRNNQPRVAELAYRPIEEA</sequence>
<gene>
    <name evidence="6" type="ORF">C1SCF055_LOCUS6673</name>
</gene>
<dbReference type="PROSITE" id="PS50092">
    <property type="entry name" value="TSP1"/>
    <property type="match status" value="18"/>
</dbReference>
<dbReference type="InterPro" id="IPR044004">
    <property type="entry name" value="TSP1_spondin_dom"/>
</dbReference>
<dbReference type="PANTHER" id="PTHR11311:SF15">
    <property type="entry name" value="SPONDIN-2"/>
    <property type="match status" value="1"/>
</dbReference>
<feature type="domain" description="Spondin-like TSP1" evidence="5">
    <location>
        <begin position="733"/>
        <end position="785"/>
    </location>
</feature>
<feature type="domain" description="Spondin-like TSP1" evidence="5">
    <location>
        <begin position="675"/>
        <end position="727"/>
    </location>
</feature>
<dbReference type="InterPro" id="IPR000884">
    <property type="entry name" value="TSP1_rpt"/>
</dbReference>
<dbReference type="SMART" id="SM00209">
    <property type="entry name" value="TSP1"/>
    <property type="match status" value="18"/>
</dbReference>
<dbReference type="SUPFAM" id="SSF82895">
    <property type="entry name" value="TSP-1 type 1 repeat"/>
    <property type="match status" value="15"/>
</dbReference>
<dbReference type="GO" id="GO:0031012">
    <property type="term" value="C:extracellular matrix"/>
    <property type="evidence" value="ECO:0007669"/>
    <property type="project" value="TreeGrafter"/>
</dbReference>
<evidence type="ECO:0000256" key="3">
    <source>
        <dbReference type="ARBA" id="ARBA00023180"/>
    </source>
</evidence>
<keyword evidence="3" id="KW-0325">Glycoprotein</keyword>
<evidence type="ECO:0000259" key="5">
    <source>
        <dbReference type="Pfam" id="PF19028"/>
    </source>
</evidence>